<gene>
    <name evidence="2" type="ORF">psyc5s11_42550</name>
</gene>
<dbReference type="PANTHER" id="PTHR43591">
    <property type="entry name" value="METHYLTRANSFERASE"/>
    <property type="match status" value="1"/>
</dbReference>
<sequence length="210" mass="23918">MEIKKNIFKENSKINYNKQAEIYDEKGDGKFVAPMYGEIINRIISAKPKKLLDVGCGTGNVLIKLSSNEDLKLYGLDISENMIETAKKNIGNKAELKVGDSECMPWENNSFDVIVCNASFHHYPNPEKVLSEMKRMLKSDGTLIIGDPTAPVIIRQLINLNFKRSNKGDYRLYSKREIEEILIKCGFVPFEFKMINCKSFAINAKIKNKQ</sequence>
<dbReference type="InterPro" id="IPR029063">
    <property type="entry name" value="SAM-dependent_MTases_sf"/>
</dbReference>
<dbReference type="EMBL" id="AP024849">
    <property type="protein sequence ID" value="BCZ48188.1"/>
    <property type="molecule type" value="Genomic_DNA"/>
</dbReference>
<dbReference type="GO" id="GO:0008168">
    <property type="term" value="F:methyltransferase activity"/>
    <property type="evidence" value="ECO:0007669"/>
    <property type="project" value="UniProtKB-KW"/>
</dbReference>
<evidence type="ECO:0000313" key="3">
    <source>
        <dbReference type="Proteomes" id="UP000824633"/>
    </source>
</evidence>
<reference evidence="3" key="1">
    <citation type="submission" date="2021-07" db="EMBL/GenBank/DDBJ databases">
        <title>Complete genome sequencing of a Clostridium isolate.</title>
        <authorList>
            <person name="Ueki A."/>
            <person name="Tonouchi A."/>
        </authorList>
    </citation>
    <scope>NUCLEOTIDE SEQUENCE [LARGE SCALE GENOMIC DNA]</scope>
    <source>
        <strain evidence="3">C5S11</strain>
    </source>
</reference>
<keyword evidence="2" id="KW-0489">Methyltransferase</keyword>
<proteinExistence type="predicted"/>
<dbReference type="SUPFAM" id="SSF53335">
    <property type="entry name" value="S-adenosyl-L-methionine-dependent methyltransferases"/>
    <property type="match status" value="1"/>
</dbReference>
<dbReference type="Proteomes" id="UP000824633">
    <property type="component" value="Chromosome"/>
</dbReference>
<evidence type="ECO:0000259" key="1">
    <source>
        <dbReference type="Pfam" id="PF08241"/>
    </source>
</evidence>
<name>A0ABM7T921_9CLOT</name>
<protein>
    <submittedName>
        <fullName evidence="2">S-adenosylmethionine-dependent methyltransferase</fullName>
    </submittedName>
</protein>
<accession>A0ABM7T921</accession>
<dbReference type="PANTHER" id="PTHR43591:SF24">
    <property type="entry name" value="2-METHOXY-6-POLYPRENYL-1,4-BENZOQUINOL METHYLASE, MITOCHONDRIAL"/>
    <property type="match status" value="1"/>
</dbReference>
<keyword evidence="3" id="KW-1185">Reference proteome</keyword>
<dbReference type="RefSeq" id="WP_224034464.1">
    <property type="nucleotide sequence ID" value="NZ_AP024849.1"/>
</dbReference>
<dbReference type="CDD" id="cd02440">
    <property type="entry name" value="AdoMet_MTases"/>
    <property type="match status" value="1"/>
</dbReference>
<dbReference type="Gene3D" id="3.40.50.150">
    <property type="entry name" value="Vaccinia Virus protein VP39"/>
    <property type="match status" value="1"/>
</dbReference>
<keyword evidence="2" id="KW-0808">Transferase</keyword>
<dbReference type="Pfam" id="PF08241">
    <property type="entry name" value="Methyltransf_11"/>
    <property type="match status" value="1"/>
</dbReference>
<dbReference type="GO" id="GO:0032259">
    <property type="term" value="P:methylation"/>
    <property type="evidence" value="ECO:0007669"/>
    <property type="project" value="UniProtKB-KW"/>
</dbReference>
<organism evidence="2 3">
    <name type="scientific">Clostridium gelidum</name>
    <dbReference type="NCBI Taxonomy" id="704125"/>
    <lineage>
        <taxon>Bacteria</taxon>
        <taxon>Bacillati</taxon>
        <taxon>Bacillota</taxon>
        <taxon>Clostridia</taxon>
        <taxon>Eubacteriales</taxon>
        <taxon>Clostridiaceae</taxon>
        <taxon>Clostridium</taxon>
    </lineage>
</organism>
<evidence type="ECO:0000313" key="2">
    <source>
        <dbReference type="EMBL" id="BCZ48188.1"/>
    </source>
</evidence>
<dbReference type="InterPro" id="IPR013216">
    <property type="entry name" value="Methyltransf_11"/>
</dbReference>
<feature type="domain" description="Methyltransferase type 11" evidence="1">
    <location>
        <begin position="52"/>
        <end position="145"/>
    </location>
</feature>